<sequence>MEEGDSTPQVQVKQEPVDKDAAATDTTSTVQVNGEQQVKEEMGGGDAGSANAQQGKRKRSPSPPRNRARSPQVKAEVEEFPEETFDLTLVTLDTYNSDLNLCIDSSRYEAESMSQLGFGLMWAGARASYGVNKGKICFETKAGEEPLSYGYGGTGKISENCKFKDYGEPFAEGDVILAMADMDSDPVQLSYAKNGRHLGTAFEISKETLKGRALFPHVLAKNCAFQCNFGQLPEPWFKPPDSSYTFIGCVPLDERIRGTVGPKKKSECEMIMMCGLPGCGKTTWANEYTAKFPERKYNILGTNNIIDKMKVMGLPRKRNYSGRWDVLIDKSTKCLNKLLEMASKTPRNYILDQTNVYPTAQRRKMRPFEGFKRRAVVIVPTDEEFLRRCQKREKEEGKDVPDIAVLEMKANFVMPEQGSLFDEVIFTELPREEAEPLVKKYNEEGRAACGPPQQRFRQGGGFDNNHRGGGFGGGGDRGGFRPGFRGGFDRRRPFPRGGGPPGGPGFRGGPPPPGRGGYGGPPPPYRGGGGFRGGGGGGFRGGPPGGPPMGNRGGPPPPPPGPPMRGGVDMRRGGPPPPRGGGGGGGWGGPPPPRGYGGGGRAGPPPPHAAPQGPMPPQQQSYGGYGGGYNQQYPSYGQQAAGMKNKPLKHKADNTFRFQSFSERLSNINIDVIHRVGPHRRLTPFESETFVEEALTKWSELNCTDDFDKLRHDIGSEIHTLPQIVLRKDALLDIIKTQLGNLENKALDAVLDITVALARDLQYDFYPSFPDVFRLVCAHLDTHDPELLERIFVCLSYLFKFLWRYMVKDIDLIFKLYVPLLGPQQKKYVRDFAAESFAFLIRKASVSDKERLVDMLLTYLEANPQVLPLALKRLDGSACSAAIACQALRQTFVALADHLASHAENSSAVWNCLKEAALEVVGKYKSSKESNIESDKVLALLENLATLVKIWVLFKRGLLVRNNDAVYEVHIWEHVASLAEAVLEALTKDLTDPLLWAGLVCLPHLSDWGDIAEMQKAVDKTVQELRDRLQQETLSASSAARLSFVFLHALATAALCKFEGALSNITCDVLVKILRQLPENVCLLKAADIFLVHAASQEQTMRQQQQEELLRSFYSILERNLASPHGILGEFASACHVFNTCLNAEAVPLTVQDYRRRLKLLQALSSEQLAAAGVSLGAYSMAPVHYLLGTLLINFQLLWQPCQEILSSHASADGPFWSTFVQHLTTVYDTIETSLPATPEDQDGVDGVANEGLAGVFGEALEAATKLEDKPDYVNHRHLLWKAAEQFAGVAERRSKDVVVFFYRFLEKEFWPNMQMAPHHDIRKPEDTPILPTEGAEAKPENPEEESVIVVARLKLVRSLCDHLRLFSKFSNPRAVSKHERLYETFLDLLTFRDPEVQKLAFACILAYSQKFLTPYRENFERLLDEASFRSEVVLFNVDDGGEGAVRAEHRADVIPILMRVLYGKMHMRSGSATGGKTSFSTRQGTVLRFLASCRESELAAFMDLELATLKQYLSSDITDVVSNIRNNLDLSKVVPVRRLHGTLGTVENMLRHLGALTPGLLPALLKLLVAVATYGGAILSQKDRVVRAVIGNTRVLRSRVITLVSQFFERFDTYEFTSAEIDAIFESFVWPQLAGKQKPNPLLKFFLTLSRNPRYFMLFAKYKADDPSLSPLPCLASLLSNMDISPSILKVLLTIIDNILTLREGGDDDDDMEGGKRAPPLVVSHCFDVEARRSTAGLPEQPDGEHSYGALLMLPYVPHILHRLKAVVESAVKTQKPLSPVELNILLRQVLATLSALD</sequence>
<reference evidence="3" key="2">
    <citation type="submission" date="2021-09" db="EMBL/GenBank/DDBJ databases">
        <authorList>
            <person name="Jia N."/>
            <person name="Wang J."/>
            <person name="Shi W."/>
            <person name="Du L."/>
            <person name="Sun Y."/>
            <person name="Zhan W."/>
            <person name="Jiang J."/>
            <person name="Wang Q."/>
            <person name="Zhang B."/>
            <person name="Ji P."/>
            <person name="Sakyi L.B."/>
            <person name="Cui X."/>
            <person name="Yuan T."/>
            <person name="Jiang B."/>
            <person name="Yang W."/>
            <person name="Lam T.T.-Y."/>
            <person name="Chang Q."/>
            <person name="Ding S."/>
            <person name="Wang X."/>
            <person name="Zhu J."/>
            <person name="Ruan X."/>
            <person name="Zhao L."/>
            <person name="Wei J."/>
            <person name="Que T."/>
            <person name="Du C."/>
            <person name="Cheng J."/>
            <person name="Dai P."/>
            <person name="Han X."/>
            <person name="Huang E."/>
            <person name="Gao Y."/>
            <person name="Liu J."/>
            <person name="Shao H."/>
            <person name="Ye R."/>
            <person name="Li L."/>
            <person name="Wei W."/>
            <person name="Wang X."/>
            <person name="Wang C."/>
            <person name="Huo Q."/>
            <person name="Li W."/>
            <person name="Guo W."/>
            <person name="Chen H."/>
            <person name="Chen S."/>
            <person name="Zhou L."/>
            <person name="Zhou L."/>
            <person name="Ni X."/>
            <person name="Tian J."/>
            <person name="Zhou Y."/>
            <person name="Sheng Y."/>
            <person name="Liu T."/>
            <person name="Pan Y."/>
            <person name="Xia L."/>
            <person name="Li J."/>
            <person name="Zhao F."/>
            <person name="Cao W."/>
        </authorList>
    </citation>
    <scope>NUCLEOTIDE SEQUENCE</scope>
    <source>
        <strain evidence="3">Rsan-2018</strain>
        <tissue evidence="3">Larvae</tissue>
    </source>
</reference>
<dbReference type="InterPro" id="IPR016024">
    <property type="entry name" value="ARM-type_fold"/>
</dbReference>
<feature type="compositionally biased region" description="Gly residues" evidence="1">
    <location>
        <begin position="526"/>
        <end position="543"/>
    </location>
</feature>
<dbReference type="VEuPathDB" id="VectorBase:RSAN_046030"/>
<feature type="compositionally biased region" description="Pro residues" evidence="1">
    <location>
        <begin position="603"/>
        <end position="617"/>
    </location>
</feature>
<comment type="caution">
    <text evidence="3">The sequence shown here is derived from an EMBL/GenBank/DDBJ whole genome shotgun (WGS) entry which is preliminary data.</text>
</comment>
<dbReference type="Proteomes" id="UP000821837">
    <property type="component" value="Chromosome 8"/>
</dbReference>
<dbReference type="Gene3D" id="2.60.120.920">
    <property type="match status" value="1"/>
</dbReference>
<evidence type="ECO:0000256" key="1">
    <source>
        <dbReference type="SAM" id="MobiDB-lite"/>
    </source>
</evidence>
<dbReference type="GO" id="GO:0032040">
    <property type="term" value="C:small-subunit processome"/>
    <property type="evidence" value="ECO:0007669"/>
    <property type="project" value="TreeGrafter"/>
</dbReference>
<feature type="compositionally biased region" description="Pro residues" evidence="1">
    <location>
        <begin position="509"/>
        <end position="525"/>
    </location>
</feature>
<evidence type="ECO:0000313" key="4">
    <source>
        <dbReference type="Proteomes" id="UP000821837"/>
    </source>
</evidence>
<dbReference type="SUPFAM" id="SSF48371">
    <property type="entry name" value="ARM repeat"/>
    <property type="match status" value="1"/>
</dbReference>
<feature type="compositionally biased region" description="Pro residues" evidence="1">
    <location>
        <begin position="554"/>
        <end position="563"/>
    </location>
</feature>
<dbReference type="InterPro" id="IPR043136">
    <property type="entry name" value="B30.2/SPRY_sf"/>
</dbReference>
<dbReference type="SMART" id="SM00449">
    <property type="entry name" value="SPRY"/>
    <property type="match status" value="1"/>
</dbReference>
<dbReference type="PANTHER" id="PTHR17695">
    <property type="entry name" value="SMALL SUBUNIT PROCESSOME COMPONENT 20 HOMOLOG"/>
    <property type="match status" value="1"/>
</dbReference>
<dbReference type="SUPFAM" id="SSF49899">
    <property type="entry name" value="Concanavalin A-like lectins/glucanases"/>
    <property type="match status" value="1"/>
</dbReference>
<dbReference type="InterPro" id="IPR035778">
    <property type="entry name" value="SPRY_hnRNP_U"/>
</dbReference>
<gene>
    <name evidence="3" type="ORF">HPB52_023009</name>
</gene>
<keyword evidence="4" id="KW-1185">Reference proteome</keyword>
<dbReference type="CDD" id="cd12884">
    <property type="entry name" value="SPRY_hnRNP"/>
    <property type="match status" value="1"/>
</dbReference>
<organism evidence="3 4">
    <name type="scientific">Rhipicephalus sanguineus</name>
    <name type="common">Brown dog tick</name>
    <name type="synonym">Ixodes sanguineus</name>
    <dbReference type="NCBI Taxonomy" id="34632"/>
    <lineage>
        <taxon>Eukaryota</taxon>
        <taxon>Metazoa</taxon>
        <taxon>Ecdysozoa</taxon>
        <taxon>Arthropoda</taxon>
        <taxon>Chelicerata</taxon>
        <taxon>Arachnida</taxon>
        <taxon>Acari</taxon>
        <taxon>Parasitiformes</taxon>
        <taxon>Ixodida</taxon>
        <taxon>Ixodoidea</taxon>
        <taxon>Ixodidae</taxon>
        <taxon>Rhipicephalinae</taxon>
        <taxon>Rhipicephalus</taxon>
        <taxon>Rhipicephalus</taxon>
    </lineage>
</organism>
<dbReference type="Gene3D" id="1.25.10.10">
    <property type="entry name" value="Leucine-rich Repeat Variant"/>
    <property type="match status" value="1"/>
</dbReference>
<dbReference type="InterPro" id="IPR013320">
    <property type="entry name" value="ConA-like_dom_sf"/>
</dbReference>
<dbReference type="GO" id="GO:0030686">
    <property type="term" value="C:90S preribosome"/>
    <property type="evidence" value="ECO:0007669"/>
    <property type="project" value="TreeGrafter"/>
</dbReference>
<accession>A0A9D4PJ17</accession>
<dbReference type="Pfam" id="PF13671">
    <property type="entry name" value="AAA_33"/>
    <property type="match status" value="1"/>
</dbReference>
<feature type="region of interest" description="Disordered" evidence="1">
    <location>
        <begin position="458"/>
        <end position="631"/>
    </location>
</feature>
<dbReference type="InterPro" id="IPR052575">
    <property type="entry name" value="SSU_processome_comp_20"/>
</dbReference>
<feature type="compositionally biased region" description="Gly residues" evidence="1">
    <location>
        <begin position="496"/>
        <end position="508"/>
    </location>
</feature>
<dbReference type="VEuPathDB" id="VectorBase:RSAN_056289"/>
<dbReference type="InterPro" id="IPR027417">
    <property type="entry name" value="P-loop_NTPase"/>
</dbReference>
<dbReference type="Pfam" id="PF00622">
    <property type="entry name" value="SPRY"/>
    <property type="match status" value="1"/>
</dbReference>
<feature type="compositionally biased region" description="Gly residues" evidence="1">
    <location>
        <begin position="458"/>
        <end position="486"/>
    </location>
</feature>
<dbReference type="FunFam" id="3.40.50.300:FF:000355">
    <property type="entry name" value="Heterogeneous nuclear ribonucleoprotein U-like 1, isoform CRA_a"/>
    <property type="match status" value="1"/>
</dbReference>
<name>A0A9D4PJ17_RHISA</name>
<evidence type="ECO:0000259" key="2">
    <source>
        <dbReference type="SMART" id="SM00449"/>
    </source>
</evidence>
<dbReference type="Gene3D" id="3.40.50.300">
    <property type="entry name" value="P-loop containing nucleotide triphosphate hydrolases"/>
    <property type="match status" value="1"/>
</dbReference>
<dbReference type="InterPro" id="IPR003877">
    <property type="entry name" value="SPRY_dom"/>
</dbReference>
<dbReference type="InterPro" id="IPR011989">
    <property type="entry name" value="ARM-like"/>
</dbReference>
<dbReference type="InterPro" id="IPR011430">
    <property type="entry name" value="UTP20_N"/>
</dbReference>
<dbReference type="EMBL" id="JABSTV010001254">
    <property type="protein sequence ID" value="KAH7940295.1"/>
    <property type="molecule type" value="Genomic_DNA"/>
</dbReference>
<proteinExistence type="predicted"/>
<reference evidence="3" key="1">
    <citation type="journal article" date="2020" name="Cell">
        <title>Large-Scale Comparative Analyses of Tick Genomes Elucidate Their Genetic Diversity and Vector Capacities.</title>
        <authorList>
            <consortium name="Tick Genome and Microbiome Consortium (TIGMIC)"/>
            <person name="Jia N."/>
            <person name="Wang J."/>
            <person name="Shi W."/>
            <person name="Du L."/>
            <person name="Sun Y."/>
            <person name="Zhan W."/>
            <person name="Jiang J.F."/>
            <person name="Wang Q."/>
            <person name="Zhang B."/>
            <person name="Ji P."/>
            <person name="Bell-Sakyi L."/>
            <person name="Cui X.M."/>
            <person name="Yuan T.T."/>
            <person name="Jiang B.G."/>
            <person name="Yang W.F."/>
            <person name="Lam T.T."/>
            <person name="Chang Q.C."/>
            <person name="Ding S.J."/>
            <person name="Wang X.J."/>
            <person name="Zhu J.G."/>
            <person name="Ruan X.D."/>
            <person name="Zhao L."/>
            <person name="Wei J.T."/>
            <person name="Ye R.Z."/>
            <person name="Que T.C."/>
            <person name="Du C.H."/>
            <person name="Zhou Y.H."/>
            <person name="Cheng J.X."/>
            <person name="Dai P.F."/>
            <person name="Guo W.B."/>
            <person name="Han X.H."/>
            <person name="Huang E.J."/>
            <person name="Li L.F."/>
            <person name="Wei W."/>
            <person name="Gao Y.C."/>
            <person name="Liu J.Z."/>
            <person name="Shao H.Z."/>
            <person name="Wang X."/>
            <person name="Wang C.C."/>
            <person name="Yang T.C."/>
            <person name="Huo Q.B."/>
            <person name="Li W."/>
            <person name="Chen H.Y."/>
            <person name="Chen S.E."/>
            <person name="Zhou L.G."/>
            <person name="Ni X.B."/>
            <person name="Tian J.H."/>
            <person name="Sheng Y."/>
            <person name="Liu T."/>
            <person name="Pan Y.S."/>
            <person name="Xia L.Y."/>
            <person name="Li J."/>
            <person name="Zhao F."/>
            <person name="Cao W.C."/>
        </authorList>
    </citation>
    <scope>NUCLEOTIDE SEQUENCE</scope>
    <source>
        <strain evidence="3">Rsan-2018</strain>
    </source>
</reference>
<protein>
    <recommendedName>
        <fullName evidence="2">SPRY domain-containing protein</fullName>
    </recommendedName>
</protein>
<feature type="region of interest" description="Disordered" evidence="1">
    <location>
        <begin position="1322"/>
        <end position="1342"/>
    </location>
</feature>
<dbReference type="Pfam" id="PF07539">
    <property type="entry name" value="UTP20_N"/>
    <property type="match status" value="1"/>
</dbReference>
<feature type="region of interest" description="Disordered" evidence="1">
    <location>
        <begin position="1"/>
        <end position="79"/>
    </location>
</feature>
<feature type="compositionally biased region" description="Polar residues" evidence="1">
    <location>
        <begin position="1"/>
        <end position="12"/>
    </location>
</feature>
<dbReference type="SUPFAM" id="SSF52540">
    <property type="entry name" value="P-loop containing nucleoside triphosphate hydrolases"/>
    <property type="match status" value="1"/>
</dbReference>
<feature type="domain" description="SPRY" evidence="2">
    <location>
        <begin position="105"/>
        <end position="233"/>
    </location>
</feature>
<evidence type="ECO:0000313" key="3">
    <source>
        <dbReference type="EMBL" id="KAH7940295.1"/>
    </source>
</evidence>
<dbReference type="PANTHER" id="PTHR17695:SF11">
    <property type="entry name" value="SMALL SUBUNIT PROCESSOME COMPONENT 20 HOMOLOG"/>
    <property type="match status" value="1"/>
</dbReference>